<name>A0A0F9J8J5_9ZZZZ</name>
<dbReference type="AlphaFoldDB" id="A0A0F9J8J5"/>
<dbReference type="EMBL" id="LAZR01010596">
    <property type="protein sequence ID" value="KKM66124.1"/>
    <property type="molecule type" value="Genomic_DNA"/>
</dbReference>
<proteinExistence type="predicted"/>
<reference evidence="1" key="1">
    <citation type="journal article" date="2015" name="Nature">
        <title>Complex archaea that bridge the gap between prokaryotes and eukaryotes.</title>
        <authorList>
            <person name="Spang A."/>
            <person name="Saw J.H."/>
            <person name="Jorgensen S.L."/>
            <person name="Zaremba-Niedzwiedzka K."/>
            <person name="Martijn J."/>
            <person name="Lind A.E."/>
            <person name="van Eijk R."/>
            <person name="Schleper C."/>
            <person name="Guy L."/>
            <person name="Ettema T.J."/>
        </authorList>
    </citation>
    <scope>NUCLEOTIDE SEQUENCE</scope>
</reference>
<accession>A0A0F9J8J5</accession>
<organism evidence="1">
    <name type="scientific">marine sediment metagenome</name>
    <dbReference type="NCBI Taxonomy" id="412755"/>
    <lineage>
        <taxon>unclassified sequences</taxon>
        <taxon>metagenomes</taxon>
        <taxon>ecological metagenomes</taxon>
    </lineage>
</organism>
<gene>
    <name evidence="1" type="ORF">LCGC14_1484420</name>
</gene>
<sequence length="89" mass="10209">MANKIYIKQRDLLIPEAERYANCRQGLSIDPMKRAFKLRQMADGYPRLFSYRAGKTKLNPGGRARWTKDFLRKMNELAIAAGLCEEGSV</sequence>
<protein>
    <submittedName>
        <fullName evidence="1">Uncharacterized protein</fullName>
    </submittedName>
</protein>
<comment type="caution">
    <text evidence="1">The sequence shown here is derived from an EMBL/GenBank/DDBJ whole genome shotgun (WGS) entry which is preliminary data.</text>
</comment>
<evidence type="ECO:0000313" key="1">
    <source>
        <dbReference type="EMBL" id="KKM66124.1"/>
    </source>
</evidence>